<keyword evidence="3" id="KW-1185">Reference proteome</keyword>
<feature type="signal peptide" evidence="1">
    <location>
        <begin position="1"/>
        <end position="16"/>
    </location>
</feature>
<proteinExistence type="predicted"/>
<name>A0A9P4NIL8_9PEZI</name>
<reference evidence="2" key="1">
    <citation type="journal article" date="2020" name="Stud. Mycol.">
        <title>101 Dothideomycetes genomes: a test case for predicting lifestyles and emergence of pathogens.</title>
        <authorList>
            <person name="Haridas S."/>
            <person name="Albert R."/>
            <person name="Binder M."/>
            <person name="Bloem J."/>
            <person name="Labutti K."/>
            <person name="Salamov A."/>
            <person name="Andreopoulos B."/>
            <person name="Baker S."/>
            <person name="Barry K."/>
            <person name="Bills G."/>
            <person name="Bluhm B."/>
            <person name="Cannon C."/>
            <person name="Castanera R."/>
            <person name="Culley D."/>
            <person name="Daum C."/>
            <person name="Ezra D."/>
            <person name="Gonzalez J."/>
            <person name="Henrissat B."/>
            <person name="Kuo A."/>
            <person name="Liang C."/>
            <person name="Lipzen A."/>
            <person name="Lutzoni F."/>
            <person name="Magnuson J."/>
            <person name="Mondo S."/>
            <person name="Nolan M."/>
            <person name="Ohm R."/>
            <person name="Pangilinan J."/>
            <person name="Park H.-J."/>
            <person name="Ramirez L."/>
            <person name="Alfaro M."/>
            <person name="Sun H."/>
            <person name="Tritt A."/>
            <person name="Yoshinaga Y."/>
            <person name="Zwiers L.-H."/>
            <person name="Turgeon B."/>
            <person name="Goodwin S."/>
            <person name="Spatafora J."/>
            <person name="Crous P."/>
            <person name="Grigoriev I."/>
        </authorList>
    </citation>
    <scope>NUCLEOTIDE SEQUENCE</scope>
    <source>
        <strain evidence="2">CBS 130266</strain>
    </source>
</reference>
<accession>A0A9P4NIL8</accession>
<dbReference type="AlphaFoldDB" id="A0A9P4NIL8"/>
<gene>
    <name evidence="2" type="ORF">EJ08DRAFT_701470</name>
</gene>
<organism evidence="2 3">
    <name type="scientific">Tothia fuscella</name>
    <dbReference type="NCBI Taxonomy" id="1048955"/>
    <lineage>
        <taxon>Eukaryota</taxon>
        <taxon>Fungi</taxon>
        <taxon>Dikarya</taxon>
        <taxon>Ascomycota</taxon>
        <taxon>Pezizomycotina</taxon>
        <taxon>Dothideomycetes</taxon>
        <taxon>Pleosporomycetidae</taxon>
        <taxon>Venturiales</taxon>
        <taxon>Cylindrosympodiaceae</taxon>
        <taxon>Tothia</taxon>
    </lineage>
</organism>
<sequence>MVLIAAIVALAKSVTAEVSLQRFTDNGIELVKYGESWGEPPNIQELVAASPLKASTSQTDCQRCVRGLDKCGVGRGNCDNGWYCVQCLNG</sequence>
<evidence type="ECO:0000313" key="2">
    <source>
        <dbReference type="EMBL" id="KAF2422856.1"/>
    </source>
</evidence>
<comment type="caution">
    <text evidence="2">The sequence shown here is derived from an EMBL/GenBank/DDBJ whole genome shotgun (WGS) entry which is preliminary data.</text>
</comment>
<protein>
    <submittedName>
        <fullName evidence="2">Uncharacterized protein</fullName>
    </submittedName>
</protein>
<evidence type="ECO:0000256" key="1">
    <source>
        <dbReference type="SAM" id="SignalP"/>
    </source>
</evidence>
<keyword evidence="1" id="KW-0732">Signal</keyword>
<evidence type="ECO:0000313" key="3">
    <source>
        <dbReference type="Proteomes" id="UP000800235"/>
    </source>
</evidence>
<feature type="chain" id="PRO_5040366173" evidence="1">
    <location>
        <begin position="17"/>
        <end position="90"/>
    </location>
</feature>
<dbReference type="EMBL" id="MU007087">
    <property type="protein sequence ID" value="KAF2422856.1"/>
    <property type="molecule type" value="Genomic_DNA"/>
</dbReference>
<dbReference type="Proteomes" id="UP000800235">
    <property type="component" value="Unassembled WGS sequence"/>
</dbReference>